<proteinExistence type="predicted"/>
<accession>A0ABY7VNG6</accession>
<evidence type="ECO:0000256" key="1">
    <source>
        <dbReference type="SAM" id="Phobius"/>
    </source>
</evidence>
<keyword evidence="1" id="KW-0812">Transmembrane</keyword>
<dbReference type="NCBIfam" id="TIGR03063">
    <property type="entry name" value="srtB_target"/>
    <property type="match status" value="1"/>
</dbReference>
<reference evidence="2 3" key="1">
    <citation type="journal article" date="2022" name="Mar. Drugs">
        <title>Bioassay-Guided Fractionation Leads to the Detection of Cholic Acid Generated by the Rare Thalassomonas sp.</title>
        <authorList>
            <person name="Pheiffer F."/>
            <person name="Schneider Y.K."/>
            <person name="Hansen E.H."/>
            <person name="Andersen J.H."/>
            <person name="Isaksson J."/>
            <person name="Busche T."/>
            <person name="R C."/>
            <person name="Kalinowski J."/>
            <person name="Zyl L.V."/>
            <person name="Trindade M."/>
        </authorList>
    </citation>
    <scope>NUCLEOTIDE SEQUENCE [LARGE SCALE GENOMIC DNA]</scope>
    <source>
        <strain evidence="2 3">A5K-61T</strain>
    </source>
</reference>
<feature type="transmembrane region" description="Helical" evidence="1">
    <location>
        <begin position="14"/>
        <end position="32"/>
    </location>
</feature>
<organism evidence="2 3">
    <name type="scientific">Thalassomonas haliotis</name>
    <dbReference type="NCBI Taxonomy" id="485448"/>
    <lineage>
        <taxon>Bacteria</taxon>
        <taxon>Pseudomonadati</taxon>
        <taxon>Pseudomonadota</taxon>
        <taxon>Gammaproteobacteria</taxon>
        <taxon>Alteromonadales</taxon>
        <taxon>Colwelliaceae</taxon>
        <taxon>Thalassomonas</taxon>
    </lineage>
</organism>
<dbReference type="InterPro" id="IPR017502">
    <property type="entry name" value="Sortase_SrtB_target"/>
</dbReference>
<sequence length="35" mass="4012">MAILLIARPDTNKLVKIFLFIVIFLISLLVIIKKT</sequence>
<evidence type="ECO:0000313" key="2">
    <source>
        <dbReference type="EMBL" id="WDE14683.1"/>
    </source>
</evidence>
<dbReference type="Proteomes" id="UP001215231">
    <property type="component" value="Chromosome"/>
</dbReference>
<keyword evidence="1" id="KW-1133">Transmembrane helix</keyword>
<name>A0ABY7VNG6_9GAMM</name>
<evidence type="ECO:0000313" key="3">
    <source>
        <dbReference type="Proteomes" id="UP001215231"/>
    </source>
</evidence>
<keyword evidence="3" id="KW-1185">Reference proteome</keyword>
<dbReference type="EMBL" id="CP059693">
    <property type="protein sequence ID" value="WDE14683.1"/>
    <property type="molecule type" value="Genomic_DNA"/>
</dbReference>
<keyword evidence="1" id="KW-0472">Membrane</keyword>
<gene>
    <name evidence="2" type="ORF">H3N35_26895</name>
</gene>
<protein>
    <submittedName>
        <fullName evidence="2">Sortase B protein-sorting domain-containing protein</fullName>
    </submittedName>
</protein>